<dbReference type="InterPro" id="IPR041502">
    <property type="entry name" value="SUa-2TM"/>
</dbReference>
<organism evidence="3 4">
    <name type="scientific">Streptococcus suis</name>
    <dbReference type="NCBI Taxonomy" id="1307"/>
    <lineage>
        <taxon>Bacteria</taxon>
        <taxon>Bacillati</taxon>
        <taxon>Bacillota</taxon>
        <taxon>Bacilli</taxon>
        <taxon>Lactobacillales</taxon>
        <taxon>Streptococcaceae</taxon>
        <taxon>Streptococcus</taxon>
    </lineage>
</organism>
<keyword evidence="1" id="KW-0812">Transmembrane</keyword>
<evidence type="ECO:0000256" key="1">
    <source>
        <dbReference type="SAM" id="Phobius"/>
    </source>
</evidence>
<sequence>MNRKNKLFKKFFFWSQKFYLPLVLIFIFPILICYLIGKSLTLVEVEKISNTNFFTRAIFEIIPDNSTATYIVLYLLISTSLLMIFRKNNAERTFNDGHSVYLHNCYKRLWIAANLLGYRKLQLIGVSIPMQFELINNGVFSEFISESSVVQYDEFQGEIIVEYLIENKKNKVVNLLVCDTYDIPIEKLAPDYLENTTVKISSQRNYSGNRYNNPLLVSTVREEVQKIVNTYNEVNLFMTTNPLNTQGIVGKAFLTLDRSGFDKVSVIQMDETKIYKAPFVIYEN</sequence>
<proteinExistence type="predicted"/>
<evidence type="ECO:0000259" key="2">
    <source>
        <dbReference type="Pfam" id="PF18179"/>
    </source>
</evidence>
<dbReference type="AlphaFoldDB" id="A0A0Z8E0F4"/>
<dbReference type="Pfam" id="PF18179">
    <property type="entry name" value="SUa-2TM"/>
    <property type="match status" value="1"/>
</dbReference>
<evidence type="ECO:0000313" key="3">
    <source>
        <dbReference type="EMBL" id="CYU52835.1"/>
    </source>
</evidence>
<accession>A0A0Z8E0F4</accession>
<protein>
    <recommendedName>
        <fullName evidence="2">SMODS/Ubiquitin system-associated 2TM effector domain-containing protein</fullName>
    </recommendedName>
</protein>
<gene>
    <name evidence="3" type="ORF">ERS132406_00081</name>
</gene>
<dbReference type="RefSeq" id="WP_044758815.1">
    <property type="nucleotide sequence ID" value="NZ_CEEJ01000044.1"/>
</dbReference>
<reference evidence="3 4" key="1">
    <citation type="submission" date="2016-02" db="EMBL/GenBank/DDBJ databases">
        <authorList>
            <consortium name="Pathogen Informatics"/>
        </authorList>
    </citation>
    <scope>NUCLEOTIDE SEQUENCE [LARGE SCALE GENOMIC DNA]</scope>
    <source>
        <strain evidence="3 4">LSS44</strain>
    </source>
</reference>
<feature type="transmembrane region" description="Helical" evidence="1">
    <location>
        <begin position="67"/>
        <end position="85"/>
    </location>
</feature>
<keyword evidence="1" id="KW-0472">Membrane</keyword>
<dbReference type="Proteomes" id="UP000072083">
    <property type="component" value="Unassembled WGS sequence"/>
</dbReference>
<evidence type="ECO:0000313" key="4">
    <source>
        <dbReference type="Proteomes" id="UP000072083"/>
    </source>
</evidence>
<feature type="transmembrane region" description="Helical" evidence="1">
    <location>
        <begin position="18"/>
        <end position="37"/>
    </location>
</feature>
<name>A0A0Z8E0F4_STRSU</name>
<feature type="domain" description="SMODS/Ubiquitin system-associated 2TM effector" evidence="2">
    <location>
        <begin position="4"/>
        <end position="273"/>
    </location>
</feature>
<dbReference type="EMBL" id="FIGZ01000001">
    <property type="protein sequence ID" value="CYU52835.1"/>
    <property type="molecule type" value="Genomic_DNA"/>
</dbReference>
<keyword evidence="1" id="KW-1133">Transmembrane helix</keyword>